<evidence type="ECO:0000256" key="3">
    <source>
        <dbReference type="ARBA" id="ARBA00023163"/>
    </source>
</evidence>
<dbReference type="InterPro" id="IPR028082">
    <property type="entry name" value="Peripla_BP_I"/>
</dbReference>
<dbReference type="Gene3D" id="3.40.50.2300">
    <property type="match status" value="2"/>
</dbReference>
<name>A0ABU0FMR3_9HYPH</name>
<dbReference type="CDD" id="cd01392">
    <property type="entry name" value="HTH_LacI"/>
    <property type="match status" value="1"/>
</dbReference>
<dbReference type="Gene3D" id="1.10.260.40">
    <property type="entry name" value="lambda repressor-like DNA-binding domains"/>
    <property type="match status" value="1"/>
</dbReference>
<reference evidence="5 6" key="1">
    <citation type="submission" date="2023-07" db="EMBL/GenBank/DDBJ databases">
        <title>Genomic Encyclopedia of Type Strains, Phase IV (KMG-IV): sequencing the most valuable type-strain genomes for metagenomic binning, comparative biology and taxonomic classification.</title>
        <authorList>
            <person name="Goeker M."/>
        </authorList>
    </citation>
    <scope>NUCLEOTIDE SEQUENCE [LARGE SCALE GENOMIC DNA]</scope>
    <source>
        <strain evidence="5 6">DSM 5896</strain>
    </source>
</reference>
<dbReference type="InterPro" id="IPR000843">
    <property type="entry name" value="HTH_LacI"/>
</dbReference>
<evidence type="ECO:0000313" key="6">
    <source>
        <dbReference type="Proteomes" id="UP001237448"/>
    </source>
</evidence>
<dbReference type="CDD" id="cd06267">
    <property type="entry name" value="PBP1_LacI_sugar_binding-like"/>
    <property type="match status" value="1"/>
</dbReference>
<dbReference type="PANTHER" id="PTHR30146">
    <property type="entry name" value="LACI-RELATED TRANSCRIPTIONAL REPRESSOR"/>
    <property type="match status" value="1"/>
</dbReference>
<dbReference type="RefSeq" id="WP_307435295.1">
    <property type="nucleotide sequence ID" value="NZ_JAUSVK010000001.1"/>
</dbReference>
<protein>
    <submittedName>
        <fullName evidence="5">LacI family transcriptional regulator</fullName>
    </submittedName>
</protein>
<dbReference type="Proteomes" id="UP001237448">
    <property type="component" value="Unassembled WGS sequence"/>
</dbReference>
<dbReference type="PANTHER" id="PTHR30146:SF109">
    <property type="entry name" value="HTH-TYPE TRANSCRIPTIONAL REGULATOR GALS"/>
    <property type="match status" value="1"/>
</dbReference>
<dbReference type="PROSITE" id="PS50932">
    <property type="entry name" value="HTH_LACI_2"/>
    <property type="match status" value="1"/>
</dbReference>
<keyword evidence="6" id="KW-1185">Reference proteome</keyword>
<evidence type="ECO:0000259" key="4">
    <source>
        <dbReference type="PROSITE" id="PS50932"/>
    </source>
</evidence>
<dbReference type="Pfam" id="PF13377">
    <property type="entry name" value="Peripla_BP_3"/>
    <property type="match status" value="1"/>
</dbReference>
<keyword evidence="3" id="KW-0804">Transcription</keyword>
<evidence type="ECO:0000256" key="1">
    <source>
        <dbReference type="ARBA" id="ARBA00023015"/>
    </source>
</evidence>
<accession>A0ABU0FMR3</accession>
<proteinExistence type="predicted"/>
<dbReference type="Pfam" id="PF00356">
    <property type="entry name" value="LacI"/>
    <property type="match status" value="1"/>
</dbReference>
<dbReference type="SUPFAM" id="SSF53822">
    <property type="entry name" value="Periplasmic binding protein-like I"/>
    <property type="match status" value="1"/>
</dbReference>
<dbReference type="InterPro" id="IPR010982">
    <property type="entry name" value="Lambda_DNA-bd_dom_sf"/>
</dbReference>
<sequence>MPTIRDVARLAGVSTATVSATLSGASFVSEALQARVREAVETLGYSPHGIARSLKSGSSRLLGLIIPDVTNPFFTGLVHAVGRLARADGYAMLLCDTGFDLAREREMLALLRMQRVDGIVLCPVGGGEDYAGAFAIGRGTPIVLADSAPAGAPVDAVVIDNCAASFAATAHLIDLGHTAIATVAGPERGLPGQERARGFAAALAARGLAADPRLIVHGDFSEAGGAEAAAGLIGLDPRPTALFVANNQMLVGVMRCLHEAGLSVPADISVAAIDDFPWASAFRPALTTVRQPIDDLAANAVRLLRARMAGDRGEPQRIELAATLVVRESVGRVGEWAS</sequence>
<comment type="caution">
    <text evidence="5">The sequence shown here is derived from an EMBL/GenBank/DDBJ whole genome shotgun (WGS) entry which is preliminary data.</text>
</comment>
<feature type="domain" description="HTH lacI-type" evidence="4">
    <location>
        <begin position="2"/>
        <end position="56"/>
    </location>
</feature>
<dbReference type="SMART" id="SM00354">
    <property type="entry name" value="HTH_LACI"/>
    <property type="match status" value="1"/>
</dbReference>
<dbReference type="InterPro" id="IPR046335">
    <property type="entry name" value="LacI/GalR-like_sensor"/>
</dbReference>
<evidence type="ECO:0000313" key="5">
    <source>
        <dbReference type="EMBL" id="MDQ0395903.1"/>
    </source>
</evidence>
<organism evidence="5 6">
    <name type="scientific">Labrys monachus</name>
    <dbReference type="NCBI Taxonomy" id="217067"/>
    <lineage>
        <taxon>Bacteria</taxon>
        <taxon>Pseudomonadati</taxon>
        <taxon>Pseudomonadota</taxon>
        <taxon>Alphaproteobacteria</taxon>
        <taxon>Hyphomicrobiales</taxon>
        <taxon>Xanthobacteraceae</taxon>
        <taxon>Labrys</taxon>
    </lineage>
</organism>
<keyword evidence="1" id="KW-0805">Transcription regulation</keyword>
<dbReference type="EMBL" id="JAUSVK010000001">
    <property type="protein sequence ID" value="MDQ0395903.1"/>
    <property type="molecule type" value="Genomic_DNA"/>
</dbReference>
<keyword evidence="2" id="KW-0238">DNA-binding</keyword>
<gene>
    <name evidence="5" type="ORF">J3R73_005695</name>
</gene>
<dbReference type="SUPFAM" id="SSF47413">
    <property type="entry name" value="lambda repressor-like DNA-binding domains"/>
    <property type="match status" value="1"/>
</dbReference>
<evidence type="ECO:0000256" key="2">
    <source>
        <dbReference type="ARBA" id="ARBA00023125"/>
    </source>
</evidence>